<dbReference type="AlphaFoldDB" id="A0A0A7IAE9"/>
<keyword evidence="2" id="KW-1185">Reference proteome</keyword>
<dbReference type="STRING" id="1447715.AH67_00085"/>
<dbReference type="RefSeq" id="WP_039170696.1">
    <property type="nucleotide sequence ID" value="NZ_CP007457.1"/>
</dbReference>
<dbReference type="EMBL" id="CP007457">
    <property type="protein sequence ID" value="AIZ16971.1"/>
    <property type="molecule type" value="Genomic_DNA"/>
</dbReference>
<protein>
    <submittedName>
        <fullName evidence="1">Uncharacterized protein</fullName>
    </submittedName>
</protein>
<reference evidence="1 2" key="1">
    <citation type="journal article" date="2015" name="Genome Announc.">
        <title>Bifidobacterium pseudolongum Strain PV8-2, Isolated from a Stool Sample of an Anemic Kenyan Infant.</title>
        <authorList>
            <person name="Vazquez-Gutierrez P."/>
            <person name="Lacroix C."/>
            <person name="Chassard C."/>
            <person name="Klumpp J."/>
            <person name="Stevens M.J."/>
            <person name="Jans C."/>
        </authorList>
    </citation>
    <scope>NUCLEOTIDE SEQUENCE [LARGE SCALE GENOMIC DNA]</scope>
    <source>
        <strain evidence="1 2">PV8-2</strain>
    </source>
</reference>
<accession>A0A0A7IAE9</accession>
<name>A0A0A7IAE9_9BIFI</name>
<evidence type="ECO:0000313" key="1">
    <source>
        <dbReference type="EMBL" id="AIZ16971.1"/>
    </source>
</evidence>
<dbReference type="HOGENOM" id="CLU_1892107_0_0_11"/>
<sequence>MKKKEQARPKLSNADVGRIYFKLQEECASTEYYTEVHYSTLAWRVSLPWRFAWHDNAMTITALREALERLGRLRLISVKPLDHNNVLVRLRPRSLQLKAAKVKNIRKLLELEAASRTGARRQWRRAVGKAGGNG</sequence>
<proteinExistence type="predicted"/>
<evidence type="ECO:0000313" key="2">
    <source>
        <dbReference type="Proteomes" id="UP000030636"/>
    </source>
</evidence>
<gene>
    <name evidence="1" type="ORF">AH67_00085</name>
</gene>
<organism evidence="1 2">
    <name type="scientific">Bifidobacterium pseudolongum PV8-2</name>
    <dbReference type="NCBI Taxonomy" id="1447715"/>
    <lineage>
        <taxon>Bacteria</taxon>
        <taxon>Bacillati</taxon>
        <taxon>Actinomycetota</taxon>
        <taxon>Actinomycetes</taxon>
        <taxon>Bifidobacteriales</taxon>
        <taxon>Bifidobacteriaceae</taxon>
        <taxon>Bifidobacterium</taxon>
    </lineage>
</organism>
<dbReference type="KEGG" id="bpsp:AH67_00085"/>
<dbReference type="Proteomes" id="UP000030636">
    <property type="component" value="Chromosome"/>
</dbReference>